<evidence type="ECO:0000313" key="1">
    <source>
        <dbReference type="EMBL" id="ASN79765.1"/>
    </source>
</evidence>
<evidence type="ECO:0000313" key="2">
    <source>
        <dbReference type="Proteomes" id="UP000259030"/>
    </source>
</evidence>
<dbReference type="AlphaFoldDB" id="A0A221ST02"/>
<reference evidence="1 2" key="1">
    <citation type="submission" date="2017-05" db="EMBL/GenBank/DDBJ databases">
        <title>The complete genome sequence of Deinococcus ficus isolated from the rhizosphere of the Ficus religiosa L. in Taiwan.</title>
        <authorList>
            <person name="Wu K.-M."/>
            <person name="Liao T.-L."/>
            <person name="Liu Y.-M."/>
            <person name="Young C.-C."/>
            <person name="Tsai S.-F."/>
        </authorList>
    </citation>
    <scope>NUCLEOTIDE SEQUENCE [LARGE SCALE GENOMIC DNA]</scope>
    <source>
        <strain evidence="1 2">CC-FR2-10</strain>
    </source>
</reference>
<keyword evidence="2" id="KW-1185">Reference proteome</keyword>
<dbReference type="Pfam" id="PF01904">
    <property type="entry name" value="DUF72"/>
    <property type="match status" value="1"/>
</dbReference>
<organism evidence="1 2">
    <name type="scientific">Deinococcus ficus</name>
    <dbReference type="NCBI Taxonomy" id="317577"/>
    <lineage>
        <taxon>Bacteria</taxon>
        <taxon>Thermotogati</taxon>
        <taxon>Deinococcota</taxon>
        <taxon>Deinococci</taxon>
        <taxon>Deinococcales</taxon>
        <taxon>Deinococcaceae</taxon>
        <taxon>Deinococcus</taxon>
    </lineage>
</organism>
<dbReference type="RefSeq" id="WP_051308355.1">
    <property type="nucleotide sequence ID" value="NZ_CP021081.1"/>
</dbReference>
<gene>
    <name evidence="1" type="ORF">DFI_00975</name>
</gene>
<dbReference type="KEGG" id="dfc:DFI_00975"/>
<protein>
    <recommendedName>
        <fullName evidence="3">DUF72 domain-containing protein</fullName>
    </recommendedName>
</protein>
<proteinExistence type="predicted"/>
<accession>A0A221ST02</accession>
<dbReference type="STRING" id="317577.GCA_000419625_00985"/>
<dbReference type="EMBL" id="CP021081">
    <property type="protein sequence ID" value="ASN79765.1"/>
    <property type="molecule type" value="Genomic_DNA"/>
</dbReference>
<dbReference type="Gene3D" id="3.20.20.410">
    <property type="entry name" value="Protein of unknown function UPF0759"/>
    <property type="match status" value="1"/>
</dbReference>
<dbReference type="Proteomes" id="UP000259030">
    <property type="component" value="Chromosome"/>
</dbReference>
<name>A0A221ST02_9DEIO</name>
<dbReference type="InterPro" id="IPR002763">
    <property type="entry name" value="DUF72"/>
</dbReference>
<dbReference type="SUPFAM" id="SSF117396">
    <property type="entry name" value="TM1631-like"/>
    <property type="match status" value="1"/>
</dbReference>
<sequence>MTPRQVLIGCAGWSVASGRPEFGKGASVLERYATRFHAVEINSSFYRPHRPTTYARWAASTPPGFRFSVKVPKAITHTAKLRDVQFPLIEFVEQVSHLDEKLGPLLVQLPPSLKYDAALATDFFGTLRQLTPAPIACEARHATWFTPEADALLTAHRVSRVAADPAVVSQAAHPGGWTGLTYYRWHGSPRRYYSAYTPEALRDLAQDVQARDGNVWVIFDNTAGGEAAGNALDLIALDRRGRRVCGRWRPLSQSLKPDER</sequence>
<dbReference type="InterPro" id="IPR036520">
    <property type="entry name" value="UPF0759_sf"/>
</dbReference>
<dbReference type="PANTHER" id="PTHR30348:SF14">
    <property type="entry name" value="BLR8050 PROTEIN"/>
    <property type="match status" value="1"/>
</dbReference>
<dbReference type="PANTHER" id="PTHR30348">
    <property type="entry name" value="UNCHARACTERIZED PROTEIN YECE"/>
    <property type="match status" value="1"/>
</dbReference>
<evidence type="ECO:0008006" key="3">
    <source>
        <dbReference type="Google" id="ProtNLM"/>
    </source>
</evidence>